<evidence type="ECO:0000313" key="1">
    <source>
        <dbReference type="EMBL" id="KAI4388314.1"/>
    </source>
</evidence>
<organism evidence="1 2">
    <name type="scientific">Melastoma candidum</name>
    <dbReference type="NCBI Taxonomy" id="119954"/>
    <lineage>
        <taxon>Eukaryota</taxon>
        <taxon>Viridiplantae</taxon>
        <taxon>Streptophyta</taxon>
        <taxon>Embryophyta</taxon>
        <taxon>Tracheophyta</taxon>
        <taxon>Spermatophyta</taxon>
        <taxon>Magnoliopsida</taxon>
        <taxon>eudicotyledons</taxon>
        <taxon>Gunneridae</taxon>
        <taxon>Pentapetalae</taxon>
        <taxon>rosids</taxon>
        <taxon>malvids</taxon>
        <taxon>Myrtales</taxon>
        <taxon>Melastomataceae</taxon>
        <taxon>Melastomatoideae</taxon>
        <taxon>Melastomateae</taxon>
        <taxon>Melastoma</taxon>
    </lineage>
</organism>
<protein>
    <submittedName>
        <fullName evidence="1">Uncharacterized protein</fullName>
    </submittedName>
</protein>
<reference evidence="2" key="1">
    <citation type="journal article" date="2023" name="Front. Plant Sci.">
        <title>Chromosomal-level genome assembly of Melastoma candidum provides insights into trichome evolution.</title>
        <authorList>
            <person name="Zhong Y."/>
            <person name="Wu W."/>
            <person name="Sun C."/>
            <person name="Zou P."/>
            <person name="Liu Y."/>
            <person name="Dai S."/>
            <person name="Zhou R."/>
        </authorList>
    </citation>
    <scope>NUCLEOTIDE SEQUENCE [LARGE SCALE GENOMIC DNA]</scope>
</reference>
<gene>
    <name evidence="1" type="ORF">MLD38_000654</name>
</gene>
<sequence>MGNERSNSFWEAELPPNYDRVGIENLICAKYEEKRWVTKDGRQPPVGHEQRDSVQGQRPVDKISECESPPEERKKSGQSLSSRYPVPRTRIGVPLPPRGQEQVTHAPKLTEVSCRQCLLT</sequence>
<comment type="caution">
    <text evidence="1">The sequence shown here is derived from an EMBL/GenBank/DDBJ whole genome shotgun (WGS) entry which is preliminary data.</text>
</comment>
<keyword evidence="2" id="KW-1185">Reference proteome</keyword>
<accession>A0ACB9SB69</accession>
<proteinExistence type="predicted"/>
<dbReference type="EMBL" id="CM042880">
    <property type="protein sequence ID" value="KAI4388314.1"/>
    <property type="molecule type" value="Genomic_DNA"/>
</dbReference>
<evidence type="ECO:0000313" key="2">
    <source>
        <dbReference type="Proteomes" id="UP001057402"/>
    </source>
</evidence>
<dbReference type="Proteomes" id="UP001057402">
    <property type="component" value="Chromosome 1"/>
</dbReference>
<name>A0ACB9SB69_9MYRT</name>